<dbReference type="EMBL" id="JMIR01000001">
    <property type="protein sequence ID" value="KEO85236.1"/>
    <property type="molecule type" value="Genomic_DNA"/>
</dbReference>
<keyword evidence="1" id="KW-0167">Capsid protein</keyword>
<dbReference type="STRING" id="1157490.EL26_01370"/>
<dbReference type="Proteomes" id="UP000027931">
    <property type="component" value="Unassembled WGS sequence"/>
</dbReference>
<sequence>MRFGAHEFLETQEALRSKAADIELYGVLISQAQDPHLRDILHNQQNRMVQAYQQCLSVANPQNYASGVATMPHTPQTNVYENVQIGLHNPMMQPPNPNAKTMSDVTIATTALKLHKSGAVCSMQMALECTQPQLRSFHATCANVCQEMAYELFQYMNYTGVYQVPQLADHTMNTMLQAFQGQGNTMMTYTQNANF</sequence>
<dbReference type="eggNOG" id="COG5577">
    <property type="taxonomic scope" value="Bacteria"/>
</dbReference>
<dbReference type="Gene3D" id="1.20.1260.10">
    <property type="match status" value="1"/>
</dbReference>
<dbReference type="Pfam" id="PF07875">
    <property type="entry name" value="Coat_F"/>
    <property type="match status" value="1"/>
</dbReference>
<organism evidence="1 2">
    <name type="scientific">Tumebacillus flagellatus</name>
    <dbReference type="NCBI Taxonomy" id="1157490"/>
    <lineage>
        <taxon>Bacteria</taxon>
        <taxon>Bacillati</taxon>
        <taxon>Bacillota</taxon>
        <taxon>Bacilli</taxon>
        <taxon>Bacillales</taxon>
        <taxon>Alicyclobacillaceae</taxon>
        <taxon>Tumebacillus</taxon>
    </lineage>
</organism>
<gene>
    <name evidence="1" type="ORF">EL26_01370</name>
</gene>
<name>A0A074LSV2_9BACL</name>
<dbReference type="InterPro" id="IPR012347">
    <property type="entry name" value="Ferritin-like"/>
</dbReference>
<dbReference type="InterPro" id="IPR012851">
    <property type="entry name" value="Spore_coat_CotF-like"/>
</dbReference>
<keyword evidence="2" id="KW-1185">Reference proteome</keyword>
<protein>
    <submittedName>
        <fullName evidence="1">Spore coat protein</fullName>
    </submittedName>
</protein>
<proteinExistence type="predicted"/>
<evidence type="ECO:0000313" key="2">
    <source>
        <dbReference type="Proteomes" id="UP000027931"/>
    </source>
</evidence>
<evidence type="ECO:0000313" key="1">
    <source>
        <dbReference type="EMBL" id="KEO85236.1"/>
    </source>
</evidence>
<comment type="caution">
    <text evidence="1">The sequence shown here is derived from an EMBL/GenBank/DDBJ whole genome shotgun (WGS) entry which is preliminary data.</text>
</comment>
<keyword evidence="1" id="KW-0946">Virion</keyword>
<reference evidence="1 2" key="1">
    <citation type="journal article" date="2013" name="Int. J. Syst. Evol. Microbiol.">
        <title>Tumebacillus flagellatus sp. nov., an alpha-amylase/pullulanase-producing bacterium isolated from cassava wastewater.</title>
        <authorList>
            <person name="Wang Q."/>
            <person name="Xie N."/>
            <person name="Qin Y."/>
            <person name="Shen N."/>
            <person name="Zhu J."/>
            <person name="Mi H."/>
            <person name="Huang R."/>
        </authorList>
    </citation>
    <scope>NUCLEOTIDE SEQUENCE [LARGE SCALE GENOMIC DNA]</scope>
    <source>
        <strain evidence="1 2">GST4</strain>
    </source>
</reference>
<accession>A0A074LSV2</accession>
<dbReference type="OrthoDB" id="2374504at2"/>
<dbReference type="AlphaFoldDB" id="A0A074LSV2"/>